<evidence type="ECO:0000256" key="2">
    <source>
        <dbReference type="ARBA" id="ARBA00022485"/>
    </source>
</evidence>
<accession>A0A1Z5HTG5</accession>
<proteinExistence type="inferred from homology"/>
<dbReference type="Proteomes" id="UP000197032">
    <property type="component" value="Unassembled WGS sequence"/>
</dbReference>
<keyword evidence="3" id="KW-0479">Metal-binding</keyword>
<evidence type="ECO:0000259" key="7">
    <source>
        <dbReference type="Pfam" id="PF05681"/>
    </source>
</evidence>
<evidence type="ECO:0000313" key="9">
    <source>
        <dbReference type="Proteomes" id="UP000197032"/>
    </source>
</evidence>
<comment type="caution">
    <text evidence="8">The sequence shown here is derived from an EMBL/GenBank/DDBJ whole genome shotgun (WGS) entry which is preliminary data.</text>
</comment>
<dbReference type="GO" id="GO:0051539">
    <property type="term" value="F:4 iron, 4 sulfur cluster binding"/>
    <property type="evidence" value="ECO:0007669"/>
    <property type="project" value="UniProtKB-KW"/>
</dbReference>
<protein>
    <submittedName>
        <fullName evidence="8">Fumarate hydratase</fullName>
    </submittedName>
</protein>
<dbReference type="PANTHER" id="PTHR30389:SF17">
    <property type="entry name" value="L(+)-TARTRATE DEHYDRATASE SUBUNIT ALPHA-RELATED"/>
    <property type="match status" value="1"/>
</dbReference>
<name>A0A1Z5HTG5_9FIRM</name>
<dbReference type="NCBIfam" id="TIGR00722">
    <property type="entry name" value="ttdA_fumA_fumB"/>
    <property type="match status" value="1"/>
</dbReference>
<evidence type="ECO:0000256" key="4">
    <source>
        <dbReference type="ARBA" id="ARBA00023004"/>
    </source>
</evidence>
<gene>
    <name evidence="8" type="ORF">KKC1_19630</name>
</gene>
<evidence type="ECO:0000256" key="5">
    <source>
        <dbReference type="ARBA" id="ARBA00023014"/>
    </source>
</evidence>
<dbReference type="InterPro" id="IPR051208">
    <property type="entry name" value="Class-I_Fumarase/Tartrate_DH"/>
</dbReference>
<dbReference type="EMBL" id="BDGJ01000101">
    <property type="protein sequence ID" value="GAW92814.1"/>
    <property type="molecule type" value="Genomic_DNA"/>
</dbReference>
<dbReference type="RefSeq" id="WP_088554081.1">
    <property type="nucleotide sequence ID" value="NZ_BDGJ01000101.1"/>
</dbReference>
<dbReference type="GO" id="GO:0016829">
    <property type="term" value="F:lyase activity"/>
    <property type="evidence" value="ECO:0007669"/>
    <property type="project" value="UniProtKB-KW"/>
</dbReference>
<dbReference type="Pfam" id="PF05681">
    <property type="entry name" value="Fumerase"/>
    <property type="match status" value="1"/>
</dbReference>
<dbReference type="PANTHER" id="PTHR30389">
    <property type="entry name" value="FUMARATE HYDRATASE-RELATED"/>
    <property type="match status" value="1"/>
</dbReference>
<dbReference type="InterPro" id="IPR004646">
    <property type="entry name" value="Fe-S_hydro-lyase_TtdA-typ_cat"/>
</dbReference>
<keyword evidence="6" id="KW-0456">Lyase</keyword>
<dbReference type="AlphaFoldDB" id="A0A1Z5HTG5"/>
<evidence type="ECO:0000256" key="3">
    <source>
        <dbReference type="ARBA" id="ARBA00022723"/>
    </source>
</evidence>
<sequence>MREIHVREITETVARLCQEANYELCPDVRESLLGALEKEESPVGREILEQLVRNAEIAQKNKVPVCQDTGMAVVFLEIGSEVCIVGGDLTEAINQGVRKGYTDGYLRKSVVKDPLFNRINTGDNTPAVIHTEIVNGDCLKISVLPKGFGGENMSAIKMMVPADGLEGVKKFIIDCVDKAGPNPCPPVVVGVGVGGTFEKAALLAKKALLRPVGSHHSQPEVAELEKELLSAINDLGIGPQGLGGRVTALAVHIETYPTHIGGLPVAVNINCNAGRHREIIL</sequence>
<evidence type="ECO:0000256" key="6">
    <source>
        <dbReference type="ARBA" id="ARBA00023239"/>
    </source>
</evidence>
<reference evidence="9" key="1">
    <citation type="journal article" date="2017" name="Appl. Environ. Microbiol.">
        <title>Genomic analysis of Calderihabitans maritimus KKC1, a thermophilic hydrogenogenic carboxydotrophic bacterium isolated from marine sediment.</title>
        <authorList>
            <person name="Omae K."/>
            <person name="Yoneda Y."/>
            <person name="Fukuyama Y."/>
            <person name="Yoshida T."/>
            <person name="Sako Y."/>
        </authorList>
    </citation>
    <scope>NUCLEOTIDE SEQUENCE [LARGE SCALE GENOMIC DNA]</scope>
    <source>
        <strain evidence="9">KKC1</strain>
    </source>
</reference>
<dbReference type="GO" id="GO:0046872">
    <property type="term" value="F:metal ion binding"/>
    <property type="evidence" value="ECO:0007669"/>
    <property type="project" value="UniProtKB-KW"/>
</dbReference>
<dbReference type="OrthoDB" id="9798978at2"/>
<organism evidence="8 9">
    <name type="scientific">Calderihabitans maritimus</name>
    <dbReference type="NCBI Taxonomy" id="1246530"/>
    <lineage>
        <taxon>Bacteria</taxon>
        <taxon>Bacillati</taxon>
        <taxon>Bacillota</taxon>
        <taxon>Clostridia</taxon>
        <taxon>Neomoorellales</taxon>
        <taxon>Calderihabitantaceae</taxon>
        <taxon>Calderihabitans</taxon>
    </lineage>
</organism>
<keyword evidence="5" id="KW-0411">Iron-sulfur</keyword>
<evidence type="ECO:0000313" key="8">
    <source>
        <dbReference type="EMBL" id="GAW92814.1"/>
    </source>
</evidence>
<keyword evidence="2" id="KW-0004">4Fe-4S</keyword>
<dbReference type="NCBIfam" id="NF004885">
    <property type="entry name" value="PRK06246.1"/>
    <property type="match status" value="1"/>
</dbReference>
<evidence type="ECO:0000256" key="1">
    <source>
        <dbReference type="ARBA" id="ARBA00008876"/>
    </source>
</evidence>
<keyword evidence="9" id="KW-1185">Reference proteome</keyword>
<comment type="similarity">
    <text evidence="1">Belongs to the class-I fumarase family.</text>
</comment>
<keyword evidence="4" id="KW-0408">Iron</keyword>
<feature type="domain" description="Fe-S hydro-lyase tartrate dehydratase alpha-type catalytic" evidence="7">
    <location>
        <begin position="11"/>
        <end position="279"/>
    </location>
</feature>